<evidence type="ECO:0000313" key="8">
    <source>
        <dbReference type="EMBL" id="OOQ88635.1"/>
    </source>
</evidence>
<comment type="cofactor">
    <cofactor evidence="1">
        <name>pyridoxal 5'-phosphate</name>
        <dbReference type="ChEBI" id="CHEBI:597326"/>
    </cofactor>
</comment>
<feature type="region of interest" description="Disordered" evidence="6">
    <location>
        <begin position="1"/>
        <end position="21"/>
    </location>
</feature>
<dbReference type="GO" id="GO:0006520">
    <property type="term" value="P:amino acid metabolic process"/>
    <property type="evidence" value="ECO:0007669"/>
    <property type="project" value="TreeGrafter"/>
</dbReference>
<evidence type="ECO:0000259" key="7">
    <source>
        <dbReference type="Pfam" id="PF00155"/>
    </source>
</evidence>
<dbReference type="InterPro" id="IPR015422">
    <property type="entry name" value="PyrdxlP-dep_Trfase_small"/>
</dbReference>
<dbReference type="Pfam" id="PF00155">
    <property type="entry name" value="Aminotran_1_2"/>
    <property type="match status" value="1"/>
</dbReference>
<evidence type="ECO:0000313" key="9">
    <source>
        <dbReference type="Proteomes" id="UP000190744"/>
    </source>
</evidence>
<dbReference type="InterPro" id="IPR015424">
    <property type="entry name" value="PyrdxlP-dep_Trfase"/>
</dbReference>
<dbReference type="EMBL" id="LJBN01000118">
    <property type="protein sequence ID" value="OOQ88635.1"/>
    <property type="molecule type" value="Genomic_DNA"/>
</dbReference>
<dbReference type="PANTHER" id="PTHR43795">
    <property type="entry name" value="BIFUNCTIONAL ASPARTATE AMINOTRANSFERASE AND GLUTAMATE/ASPARTATE-PREPHENATE AMINOTRANSFERASE-RELATED"/>
    <property type="match status" value="1"/>
</dbReference>
<accession>A0A1S9RT07</accession>
<dbReference type="CDD" id="cd00609">
    <property type="entry name" value="AAT_like"/>
    <property type="match status" value="1"/>
</dbReference>
<dbReference type="PANTHER" id="PTHR43795:SF32">
    <property type="entry name" value="AMINOTRANSFERASE GLII-RELATED"/>
    <property type="match status" value="1"/>
</dbReference>
<dbReference type="InterPro" id="IPR050478">
    <property type="entry name" value="Ethylene_sulfur-biosynth"/>
</dbReference>
<dbReference type="InterPro" id="IPR004839">
    <property type="entry name" value="Aminotransferase_I/II_large"/>
</dbReference>
<reference evidence="9" key="1">
    <citation type="submission" date="2015-09" db="EMBL/GenBank/DDBJ databases">
        <authorList>
            <person name="Fill T.P."/>
            <person name="Baretta J.F."/>
            <person name="de Almeida L.G."/>
            <person name="Rocha M."/>
            <person name="de Souza D.H."/>
            <person name="Malavazi I."/>
            <person name="Cerdeira L.T."/>
            <person name="Hong H."/>
            <person name="Samborskyy M."/>
            <person name="de Vasconcelos A.T."/>
            <person name="Leadlay P."/>
            <person name="Rodrigues-Filho E."/>
        </authorList>
    </citation>
    <scope>NUCLEOTIDE SEQUENCE [LARGE SCALE GENOMIC DNA]</scope>
    <source>
        <strain evidence="9">LaBioMMi 136</strain>
    </source>
</reference>
<keyword evidence="4 8" id="KW-0808">Transferase</keyword>
<evidence type="ECO:0000256" key="4">
    <source>
        <dbReference type="ARBA" id="ARBA00022679"/>
    </source>
</evidence>
<keyword evidence="3 8" id="KW-0032">Aminotransferase</keyword>
<dbReference type="InterPro" id="IPR015421">
    <property type="entry name" value="PyrdxlP-dep_Trfase_major"/>
</dbReference>
<dbReference type="GO" id="GO:0030170">
    <property type="term" value="F:pyridoxal phosphate binding"/>
    <property type="evidence" value="ECO:0007669"/>
    <property type="project" value="InterPro"/>
</dbReference>
<dbReference type="Gene3D" id="3.40.640.10">
    <property type="entry name" value="Type I PLP-dependent aspartate aminotransferase-like (Major domain)"/>
    <property type="match status" value="1"/>
</dbReference>
<dbReference type="GO" id="GO:0008483">
    <property type="term" value="F:transaminase activity"/>
    <property type="evidence" value="ECO:0007669"/>
    <property type="project" value="UniProtKB-KW"/>
</dbReference>
<evidence type="ECO:0000256" key="2">
    <source>
        <dbReference type="ARBA" id="ARBA00007441"/>
    </source>
</evidence>
<gene>
    <name evidence="8" type="ORF">PEBR_12967</name>
</gene>
<dbReference type="Gene3D" id="3.90.1150.10">
    <property type="entry name" value="Aspartate Aminotransferase, domain 1"/>
    <property type="match status" value="1"/>
</dbReference>
<dbReference type="PRINTS" id="PR00753">
    <property type="entry name" value="ACCSYNTHASE"/>
</dbReference>
<organism evidence="8 9">
    <name type="scientific">Penicillium brasilianum</name>
    <dbReference type="NCBI Taxonomy" id="104259"/>
    <lineage>
        <taxon>Eukaryota</taxon>
        <taxon>Fungi</taxon>
        <taxon>Dikarya</taxon>
        <taxon>Ascomycota</taxon>
        <taxon>Pezizomycotina</taxon>
        <taxon>Eurotiomycetes</taxon>
        <taxon>Eurotiomycetidae</taxon>
        <taxon>Eurotiales</taxon>
        <taxon>Aspergillaceae</taxon>
        <taxon>Penicillium</taxon>
    </lineage>
</organism>
<name>A0A1S9RT07_PENBI</name>
<protein>
    <submittedName>
        <fullName evidence="8">Aminotransferase GliI</fullName>
    </submittedName>
</protein>
<evidence type="ECO:0000256" key="6">
    <source>
        <dbReference type="SAM" id="MobiDB-lite"/>
    </source>
</evidence>
<feature type="domain" description="Aminotransferase class I/classII large" evidence="7">
    <location>
        <begin position="58"/>
        <end position="403"/>
    </location>
</feature>
<sequence>MSWFSDHADPGPGNPNGSLEMDKAENWLVRSDMLRIIKDAVSSNLEPDHLSYAHELGGPPGLLQTSASFFNRFFSPQVAVLPEHIVTGAGCASVLESLIFSICDLGDGLLLEAPMWAGFGVTSILRNNVRIIPVKYPRRPSSVEEFMRPYNDAMELAMCPIRGVIVCNPQNPLGQIYPTEWLGALLQFCENHDIHFISDEIYALSNFGVLRRSRDASNSNIVTGLESTFTSALAMDLKGLQVNPIRVHVAYSISKDLGSSGIRLGCLVIQSNPEIRYALAVLNKYKVSNMASIVATALFSNLQTLENILSRSKSCLRMAAEVVCGFLSFHGLSFYSPVAGCFIWARIGGERATTETDAELVEKLAAARVALAAGFKFDGGEPGWFRLTFALPREVLIEGLRRIEIAMEAKEHWKSDKEELARNWPCT</sequence>
<evidence type="ECO:0000256" key="5">
    <source>
        <dbReference type="ARBA" id="ARBA00022898"/>
    </source>
</evidence>
<proteinExistence type="inferred from homology"/>
<comment type="similarity">
    <text evidence="2">Belongs to the class-I pyridoxal-phosphate-dependent aminotransferase family.</text>
</comment>
<dbReference type="SUPFAM" id="SSF53383">
    <property type="entry name" value="PLP-dependent transferases"/>
    <property type="match status" value="1"/>
</dbReference>
<comment type="caution">
    <text evidence="8">The sequence shown here is derived from an EMBL/GenBank/DDBJ whole genome shotgun (WGS) entry which is preliminary data.</text>
</comment>
<evidence type="ECO:0000256" key="3">
    <source>
        <dbReference type="ARBA" id="ARBA00022576"/>
    </source>
</evidence>
<dbReference type="Proteomes" id="UP000190744">
    <property type="component" value="Unassembled WGS sequence"/>
</dbReference>
<dbReference type="AlphaFoldDB" id="A0A1S9RT07"/>
<keyword evidence="5" id="KW-0663">Pyridoxal phosphate</keyword>
<evidence type="ECO:0000256" key="1">
    <source>
        <dbReference type="ARBA" id="ARBA00001933"/>
    </source>
</evidence>